<dbReference type="OrthoDB" id="7364633at2"/>
<reference evidence="3 4" key="1">
    <citation type="journal article" date="2014" name="Arch. Microbiol.">
        <title>Arthrobacter enclensis sp. nov., isolated from sediment sample.</title>
        <authorList>
            <person name="Dastager S.G."/>
            <person name="Liu Q."/>
            <person name="Tang S.K."/>
            <person name="Krishnamurthi S."/>
            <person name="Lee J.C."/>
            <person name="Li W.J."/>
        </authorList>
    </citation>
    <scope>NUCLEOTIDE SEQUENCE [LARGE SCALE GENOMIC DNA]</scope>
    <source>
        <strain evidence="3 4">NIO-1008</strain>
    </source>
</reference>
<keyword evidence="1" id="KW-1133">Transmembrane helix</keyword>
<gene>
    <name evidence="3" type="ORF">AS031_11390</name>
</gene>
<dbReference type="InterPro" id="IPR005182">
    <property type="entry name" value="YdbS-like_PH"/>
</dbReference>
<dbReference type="RefSeq" id="WP_058268266.1">
    <property type="nucleotide sequence ID" value="NZ_FMAZ01000004.1"/>
</dbReference>
<evidence type="ECO:0000313" key="4">
    <source>
        <dbReference type="Proteomes" id="UP000053199"/>
    </source>
</evidence>
<evidence type="ECO:0000313" key="3">
    <source>
        <dbReference type="EMBL" id="KSU75972.1"/>
    </source>
</evidence>
<dbReference type="AlphaFoldDB" id="A0A0V8IMI2"/>
<keyword evidence="1" id="KW-0472">Membrane</keyword>
<accession>A0A0V8IMI2</accession>
<sequence>MHTEAIDPPGIDWQRVSPKFVTVRVVQWALGNLMAVALLSLPLLFVLLGWWRWPPLWLAIALPAVTVVAALWRLALIPRQVRAIGYAERDDDLLVRTGIFFQRTMAVPYGRMQYVDVAVGPVERSLGLCTVKLHTASPGTNAHIPGLPAEEGARLREQLAARGEARLAGL</sequence>
<keyword evidence="1" id="KW-0812">Transmembrane</keyword>
<name>A0A0V8IMI2_9MICC</name>
<comment type="caution">
    <text evidence="3">The sequence shown here is derived from an EMBL/GenBank/DDBJ whole genome shotgun (WGS) entry which is preliminary data.</text>
</comment>
<organism evidence="3 4">
    <name type="scientific">Pseudarthrobacter enclensis</name>
    <dbReference type="NCBI Taxonomy" id="993070"/>
    <lineage>
        <taxon>Bacteria</taxon>
        <taxon>Bacillati</taxon>
        <taxon>Actinomycetota</taxon>
        <taxon>Actinomycetes</taxon>
        <taxon>Micrococcales</taxon>
        <taxon>Micrococcaceae</taxon>
        <taxon>Pseudarthrobacter</taxon>
    </lineage>
</organism>
<dbReference type="PANTHER" id="PTHR34473:SF3">
    <property type="entry name" value="TRANSMEMBRANE PROTEIN-RELATED"/>
    <property type="match status" value="1"/>
</dbReference>
<feature type="transmembrane region" description="Helical" evidence="1">
    <location>
        <begin position="56"/>
        <end position="76"/>
    </location>
</feature>
<evidence type="ECO:0000256" key="1">
    <source>
        <dbReference type="SAM" id="Phobius"/>
    </source>
</evidence>
<dbReference type="PANTHER" id="PTHR34473">
    <property type="entry name" value="UPF0699 TRANSMEMBRANE PROTEIN YDBS"/>
    <property type="match status" value="1"/>
</dbReference>
<dbReference type="EMBL" id="LNQM01000004">
    <property type="protein sequence ID" value="KSU75972.1"/>
    <property type="molecule type" value="Genomic_DNA"/>
</dbReference>
<keyword evidence="4" id="KW-1185">Reference proteome</keyword>
<dbReference type="Proteomes" id="UP000053199">
    <property type="component" value="Unassembled WGS sequence"/>
</dbReference>
<evidence type="ECO:0000259" key="2">
    <source>
        <dbReference type="Pfam" id="PF03703"/>
    </source>
</evidence>
<protein>
    <recommendedName>
        <fullName evidence="2">YdbS-like PH domain-containing protein</fullName>
    </recommendedName>
</protein>
<dbReference type="STRING" id="993070.AS031_11390"/>
<feature type="domain" description="YdbS-like PH" evidence="2">
    <location>
        <begin position="82"/>
        <end position="159"/>
    </location>
</feature>
<dbReference type="Pfam" id="PF03703">
    <property type="entry name" value="bPH_2"/>
    <property type="match status" value="1"/>
</dbReference>
<feature type="transmembrane region" description="Helical" evidence="1">
    <location>
        <begin position="25"/>
        <end position="50"/>
    </location>
</feature>
<proteinExistence type="predicted"/>